<proteinExistence type="predicted"/>
<protein>
    <recommendedName>
        <fullName evidence="2">Streptomyces killer toxin-like beta/gamma crystallin domain-containing protein</fullName>
    </recommendedName>
</protein>
<dbReference type="Proteomes" id="UP000741013">
    <property type="component" value="Unassembled WGS sequence"/>
</dbReference>
<dbReference type="Pfam" id="PF09076">
    <property type="entry name" value="Crystall_2"/>
    <property type="match status" value="1"/>
</dbReference>
<dbReference type="Gene3D" id="2.60.20.30">
    <property type="match status" value="1"/>
</dbReference>
<dbReference type="InterPro" id="IPR015791">
    <property type="entry name" value="Antimic/Inh_G_crystallin-like"/>
</dbReference>
<dbReference type="InterPro" id="IPR015161">
    <property type="entry name" value="Sklp_toxin_b/g_crystallin"/>
</dbReference>
<keyword evidence="4" id="KW-1185">Reference proteome</keyword>
<accession>A0ABS4PXJ0</accession>
<gene>
    <name evidence="3" type="ORF">JOM49_005075</name>
</gene>
<feature type="chain" id="PRO_5047447908" description="Streptomyces killer toxin-like beta/gamma crystallin domain-containing protein" evidence="1">
    <location>
        <begin position="28"/>
        <end position="118"/>
    </location>
</feature>
<dbReference type="EMBL" id="JAGGMS010000001">
    <property type="protein sequence ID" value="MBP2183549.1"/>
    <property type="molecule type" value="Genomic_DNA"/>
</dbReference>
<feature type="domain" description="Streptomyces killer toxin-like beta/gamma crystallin" evidence="2">
    <location>
        <begin position="53"/>
        <end position="99"/>
    </location>
</feature>
<keyword evidence="1" id="KW-0732">Signal</keyword>
<evidence type="ECO:0000313" key="4">
    <source>
        <dbReference type="Proteomes" id="UP000741013"/>
    </source>
</evidence>
<organism evidence="3 4">
    <name type="scientific">Amycolatopsis magusensis</name>
    <dbReference type="NCBI Taxonomy" id="882444"/>
    <lineage>
        <taxon>Bacteria</taxon>
        <taxon>Bacillati</taxon>
        <taxon>Actinomycetota</taxon>
        <taxon>Actinomycetes</taxon>
        <taxon>Pseudonocardiales</taxon>
        <taxon>Pseudonocardiaceae</taxon>
        <taxon>Amycolatopsis</taxon>
    </lineage>
</organism>
<evidence type="ECO:0000313" key="3">
    <source>
        <dbReference type="EMBL" id="MBP2183549.1"/>
    </source>
</evidence>
<feature type="signal peptide" evidence="1">
    <location>
        <begin position="1"/>
        <end position="27"/>
    </location>
</feature>
<name>A0ABS4PXJ0_9PSEU</name>
<comment type="caution">
    <text evidence="3">The sequence shown here is derived from an EMBL/GenBank/DDBJ whole genome shotgun (WGS) entry which is preliminary data.</text>
</comment>
<reference evidence="3 4" key="1">
    <citation type="submission" date="2021-03" db="EMBL/GenBank/DDBJ databases">
        <title>Sequencing the genomes of 1000 actinobacteria strains.</title>
        <authorList>
            <person name="Klenk H.-P."/>
        </authorList>
    </citation>
    <scope>NUCLEOTIDE SEQUENCE [LARGE SCALE GENOMIC DNA]</scope>
    <source>
        <strain evidence="3 4">DSM 45510</strain>
    </source>
</reference>
<evidence type="ECO:0000256" key="1">
    <source>
        <dbReference type="SAM" id="SignalP"/>
    </source>
</evidence>
<sequence length="118" mass="13170">MKRMRSMAVVLMATLGITMATTTPAWATFEVNLFDCTFGTADFLVFGQTAANGLGTRRCYADAGDLSLGLDRVTSFKSGNNAGYFEYEPGDGYRYRHHFPKGEHLTKWYGYVAHLHIN</sequence>
<evidence type="ECO:0000259" key="2">
    <source>
        <dbReference type="Pfam" id="PF09076"/>
    </source>
</evidence>